<accession>A0A1V5SK60</accession>
<evidence type="ECO:0000256" key="3">
    <source>
        <dbReference type="ARBA" id="ARBA00022475"/>
    </source>
</evidence>
<evidence type="ECO:0000256" key="5">
    <source>
        <dbReference type="ARBA" id="ARBA00022692"/>
    </source>
</evidence>
<feature type="transmembrane region" description="Helical" evidence="8">
    <location>
        <begin position="219"/>
        <end position="241"/>
    </location>
</feature>
<feature type="transmembrane region" description="Helical" evidence="8">
    <location>
        <begin position="253"/>
        <end position="286"/>
    </location>
</feature>
<keyword evidence="6 8" id="KW-1133">Transmembrane helix</keyword>
<dbReference type="InterPro" id="IPR001851">
    <property type="entry name" value="ABC_transp_permease"/>
</dbReference>
<dbReference type="PANTHER" id="PTHR32196:SF21">
    <property type="entry name" value="ABC TRANSPORTER PERMEASE PROTEIN YPHD-RELATED"/>
    <property type="match status" value="1"/>
</dbReference>
<dbReference type="PANTHER" id="PTHR32196">
    <property type="entry name" value="ABC TRANSPORTER PERMEASE PROTEIN YPHD-RELATED-RELATED"/>
    <property type="match status" value="1"/>
</dbReference>
<feature type="transmembrane region" description="Helical" evidence="8">
    <location>
        <begin position="166"/>
        <end position="188"/>
    </location>
</feature>
<dbReference type="CDD" id="cd06579">
    <property type="entry name" value="TM_PBP1_transp_AraH_like"/>
    <property type="match status" value="1"/>
</dbReference>
<comment type="caution">
    <text evidence="9">The sequence shown here is derived from an EMBL/GenBank/DDBJ whole genome shotgun (WGS) entry which is preliminary data.</text>
</comment>
<dbReference type="EMBL" id="MWBQ01000199">
    <property type="protein sequence ID" value="OQA54724.1"/>
    <property type="molecule type" value="Genomic_DNA"/>
</dbReference>
<dbReference type="GO" id="GO:0022857">
    <property type="term" value="F:transmembrane transporter activity"/>
    <property type="evidence" value="ECO:0007669"/>
    <property type="project" value="InterPro"/>
</dbReference>
<keyword evidence="2" id="KW-0813">Transport</keyword>
<dbReference type="AlphaFoldDB" id="A0A1V5SK60"/>
<keyword evidence="3" id="KW-1003">Cell membrane</keyword>
<keyword evidence="7 8" id="KW-0472">Membrane</keyword>
<feature type="transmembrane region" description="Helical" evidence="8">
    <location>
        <begin position="298"/>
        <end position="317"/>
    </location>
</feature>
<protein>
    <submittedName>
        <fullName evidence="9">Ribose transport system permease protein RbsC</fullName>
    </submittedName>
</protein>
<feature type="transmembrane region" description="Helical" evidence="8">
    <location>
        <begin position="12"/>
        <end position="32"/>
    </location>
</feature>
<proteinExistence type="predicted"/>
<evidence type="ECO:0000256" key="1">
    <source>
        <dbReference type="ARBA" id="ARBA00004651"/>
    </source>
</evidence>
<evidence type="ECO:0000256" key="2">
    <source>
        <dbReference type="ARBA" id="ARBA00022448"/>
    </source>
</evidence>
<dbReference type="GO" id="GO:0005886">
    <property type="term" value="C:plasma membrane"/>
    <property type="evidence" value="ECO:0007669"/>
    <property type="project" value="UniProtKB-SubCell"/>
</dbReference>
<feature type="transmembrane region" description="Helical" evidence="8">
    <location>
        <begin position="39"/>
        <end position="59"/>
    </location>
</feature>
<evidence type="ECO:0000256" key="7">
    <source>
        <dbReference type="ARBA" id="ARBA00023136"/>
    </source>
</evidence>
<name>A0A1V5SK60_9BACT</name>
<feature type="transmembrane region" description="Helical" evidence="8">
    <location>
        <begin position="120"/>
        <end position="145"/>
    </location>
</feature>
<dbReference type="Proteomes" id="UP000485569">
    <property type="component" value="Unassembled WGS sequence"/>
</dbReference>
<dbReference type="Pfam" id="PF02653">
    <property type="entry name" value="BPD_transp_2"/>
    <property type="match status" value="1"/>
</dbReference>
<gene>
    <name evidence="9" type="primary">rbsC_35</name>
    <name evidence="9" type="ORF">BWY41_01928</name>
</gene>
<evidence type="ECO:0000256" key="8">
    <source>
        <dbReference type="SAM" id="Phobius"/>
    </source>
</evidence>
<keyword evidence="5 8" id="KW-0812">Transmembrane</keyword>
<keyword evidence="4" id="KW-0997">Cell inner membrane</keyword>
<organism evidence="9">
    <name type="scientific">Candidatus Atribacter allofermentans</name>
    <dbReference type="NCBI Taxonomy" id="1852833"/>
    <lineage>
        <taxon>Bacteria</taxon>
        <taxon>Pseudomonadati</taxon>
        <taxon>Atribacterota</taxon>
        <taxon>Atribacteria</taxon>
        <taxon>Atribacterales</taxon>
        <taxon>Atribacteraceae</taxon>
        <taxon>Atribacter</taxon>
    </lineage>
</organism>
<sequence>MNKLLKQTEFYIALVIIFLCIIITIFNPRFLTTENIFDLLKSFSVIGIMAVGVLFVLILSGSPDVSFTAIAQVVEYVIVIMTLKWGGNIVFAFLVAAALGTLMGSFNGILVHYFRVPTVIITIATLNIYYGLLYVFSKGEVIFVVHPMFREFANIKIGSFVNENNVTFGFTLMPLIWILVLILGWYILKYTSVGRNIYAVGGNEVAAERVGINVFRTKLFAFSFIGLLSGIAAIVHAAIVQSAIPNIIVGQELNVIAAVFLGGASVFGGGGSVIGTFLGIMLFAIMNNGLTLLKISTYWFNVFVGAVIVISITINAVQKIRQQKSRIKVHVDEKAVERI</sequence>
<reference evidence="9" key="1">
    <citation type="submission" date="2017-02" db="EMBL/GenBank/DDBJ databases">
        <title>Delving into the versatile metabolic prowess of the omnipresent phylum Bacteroidetes.</title>
        <authorList>
            <person name="Nobu M.K."/>
            <person name="Mei R."/>
            <person name="Narihiro T."/>
            <person name="Kuroda K."/>
            <person name="Liu W.-T."/>
        </authorList>
    </citation>
    <scope>NUCLEOTIDE SEQUENCE</scope>
    <source>
        <strain evidence="9">ADurb.Bin276</strain>
    </source>
</reference>
<evidence type="ECO:0000256" key="6">
    <source>
        <dbReference type="ARBA" id="ARBA00022989"/>
    </source>
</evidence>
<comment type="subcellular location">
    <subcellularLocation>
        <location evidence="1">Cell membrane</location>
        <topology evidence="1">Multi-pass membrane protein</topology>
    </subcellularLocation>
</comment>
<evidence type="ECO:0000313" key="9">
    <source>
        <dbReference type="EMBL" id="OQA54724.1"/>
    </source>
</evidence>
<evidence type="ECO:0000256" key="4">
    <source>
        <dbReference type="ARBA" id="ARBA00022519"/>
    </source>
</evidence>